<keyword evidence="4" id="KW-0521">NADP</keyword>
<keyword evidence="3" id="KW-0274">FAD</keyword>
<evidence type="ECO:0000256" key="6">
    <source>
        <dbReference type="SAM" id="MobiDB-lite"/>
    </source>
</evidence>
<reference evidence="7 9" key="1">
    <citation type="submission" date="2015-10" db="EMBL/GenBank/DDBJ databases">
        <title>The cercosporin biosynthetic gene cluster was horizontally transferred to several fungal lineages and shown to be expanded in Cercospora beticola based on microsynteny with recipient genomes.</title>
        <authorList>
            <person name="De Jonge R."/>
            <person name="Ebert M.K."/>
            <person name="Suttle J.C."/>
            <person name="Jurick Ii W.M."/>
            <person name="Secor G.A."/>
            <person name="Thomma B.P."/>
            <person name="Van De Peer Y."/>
            <person name="Bolton M.D."/>
        </authorList>
    </citation>
    <scope>NUCLEOTIDE SEQUENCE [LARGE SCALE GENOMIC DNA]</scope>
    <source>
        <strain evidence="7 9">09-40</strain>
    </source>
</reference>
<dbReference type="InterPro" id="IPR020946">
    <property type="entry name" value="Flavin_mOase-like"/>
</dbReference>
<protein>
    <submittedName>
        <fullName evidence="7">Thiol-specific monooxygenase</fullName>
    </submittedName>
</protein>
<evidence type="ECO:0000256" key="5">
    <source>
        <dbReference type="ARBA" id="ARBA00023002"/>
    </source>
</evidence>
<keyword evidence="2" id="KW-0285">Flavoprotein</keyword>
<feature type="compositionally biased region" description="Basic and acidic residues" evidence="6">
    <location>
        <begin position="73"/>
        <end position="103"/>
    </location>
</feature>
<proteinExistence type="inferred from homology"/>
<organism evidence="7 9">
    <name type="scientific">Cercospora beticola</name>
    <name type="common">Sugarbeet leaf spot fungus</name>
    <dbReference type="NCBI Taxonomy" id="122368"/>
    <lineage>
        <taxon>Eukaryota</taxon>
        <taxon>Fungi</taxon>
        <taxon>Dikarya</taxon>
        <taxon>Ascomycota</taxon>
        <taxon>Pezizomycotina</taxon>
        <taxon>Dothideomycetes</taxon>
        <taxon>Dothideomycetidae</taxon>
        <taxon>Mycosphaerellales</taxon>
        <taxon>Mycosphaerellaceae</taxon>
        <taxon>Cercospora</taxon>
    </lineage>
</organism>
<comment type="similarity">
    <text evidence="1">Belongs to the FMO family.</text>
</comment>
<dbReference type="Pfam" id="PF00743">
    <property type="entry name" value="FMO-like"/>
    <property type="match status" value="1"/>
</dbReference>
<dbReference type="InterPro" id="IPR050346">
    <property type="entry name" value="FMO-like"/>
</dbReference>
<dbReference type="EMBL" id="CP134184">
    <property type="protein sequence ID" value="WPA97033.1"/>
    <property type="molecule type" value="Genomic_DNA"/>
</dbReference>
<keyword evidence="10" id="KW-1185">Reference proteome</keyword>
<accession>A0A2G5I6H7</accession>
<evidence type="ECO:0000256" key="4">
    <source>
        <dbReference type="ARBA" id="ARBA00022857"/>
    </source>
</evidence>
<dbReference type="SUPFAM" id="SSF51905">
    <property type="entry name" value="FAD/NAD(P)-binding domain"/>
    <property type="match status" value="2"/>
</dbReference>
<evidence type="ECO:0000256" key="1">
    <source>
        <dbReference type="ARBA" id="ARBA00009183"/>
    </source>
</evidence>
<dbReference type="PIRSF" id="PIRSF000332">
    <property type="entry name" value="FMO"/>
    <property type="match status" value="1"/>
</dbReference>
<dbReference type="GO" id="GO:0050660">
    <property type="term" value="F:flavin adenine dinucleotide binding"/>
    <property type="evidence" value="ECO:0007669"/>
    <property type="project" value="InterPro"/>
</dbReference>
<dbReference type="Gene3D" id="3.50.50.60">
    <property type="entry name" value="FAD/NAD(P)-binding domain"/>
    <property type="match status" value="2"/>
</dbReference>
<dbReference type="Pfam" id="PF13450">
    <property type="entry name" value="NAD_binding_8"/>
    <property type="match status" value="1"/>
</dbReference>
<dbReference type="Proteomes" id="UP001302367">
    <property type="component" value="Chromosome 1"/>
</dbReference>
<dbReference type="EMBL" id="LKMD01000100">
    <property type="protein sequence ID" value="PIB00400.1"/>
    <property type="molecule type" value="Genomic_DNA"/>
</dbReference>
<keyword evidence="5" id="KW-0560">Oxidoreductase</keyword>
<evidence type="ECO:0000313" key="10">
    <source>
        <dbReference type="Proteomes" id="UP001302367"/>
    </source>
</evidence>
<dbReference type="InterPro" id="IPR000960">
    <property type="entry name" value="Flavin_mOase"/>
</dbReference>
<gene>
    <name evidence="7" type="ORF">CB0940_01592</name>
    <name evidence="8" type="ORF">RHO25_001641</name>
</gene>
<dbReference type="PANTHER" id="PTHR23023">
    <property type="entry name" value="DIMETHYLANILINE MONOOXYGENASE"/>
    <property type="match status" value="1"/>
</dbReference>
<evidence type="ECO:0000256" key="2">
    <source>
        <dbReference type="ARBA" id="ARBA00022630"/>
    </source>
</evidence>
<evidence type="ECO:0000313" key="9">
    <source>
        <dbReference type="Proteomes" id="UP000230605"/>
    </source>
</evidence>
<dbReference type="InterPro" id="IPR036188">
    <property type="entry name" value="FAD/NAD-bd_sf"/>
</dbReference>
<reference evidence="8 10" key="2">
    <citation type="submission" date="2023-09" db="EMBL/GenBank/DDBJ databases">
        <title>Complete-Gapless Cercospora beticola genome.</title>
        <authorList>
            <person name="Wyatt N.A."/>
            <person name="Spanner R.E."/>
            <person name="Bolton M.D."/>
        </authorList>
    </citation>
    <scope>NUCLEOTIDE SEQUENCE [LARGE SCALE GENOMIC DNA]</scope>
    <source>
        <strain evidence="8">Cb09-40</strain>
    </source>
</reference>
<dbReference type="OrthoDB" id="66881at2759"/>
<keyword evidence="7" id="KW-0503">Monooxygenase</keyword>
<dbReference type="Proteomes" id="UP000230605">
    <property type="component" value="Chromosome 1"/>
</dbReference>
<evidence type="ECO:0000313" key="7">
    <source>
        <dbReference type="EMBL" id="PIB00400.1"/>
    </source>
</evidence>
<dbReference type="PRINTS" id="PR00419">
    <property type="entry name" value="ADXRDTASE"/>
</dbReference>
<dbReference type="GO" id="GO:0004499">
    <property type="term" value="F:N,N-dimethylaniline monooxygenase activity"/>
    <property type="evidence" value="ECO:0007669"/>
    <property type="project" value="InterPro"/>
</dbReference>
<dbReference type="AlphaFoldDB" id="A0A2G5I6H7"/>
<feature type="region of interest" description="Disordered" evidence="6">
    <location>
        <begin position="58"/>
        <end position="104"/>
    </location>
</feature>
<dbReference type="GO" id="GO:0050661">
    <property type="term" value="F:NADP binding"/>
    <property type="evidence" value="ECO:0007669"/>
    <property type="project" value="InterPro"/>
</dbReference>
<evidence type="ECO:0000313" key="8">
    <source>
        <dbReference type="EMBL" id="WPA97033.1"/>
    </source>
</evidence>
<name>A0A2G5I6H7_CERBT</name>
<evidence type="ECO:0000256" key="3">
    <source>
        <dbReference type="ARBA" id="ARBA00022827"/>
    </source>
</evidence>
<sequence>MAQTLNVKTVAIIGAGVSGVSAAIHCKRAGLDVTVFERNSQAGGVWVYDERISKDPAYPSVLPSVGDSPEYDTLVRDRNGKDGPRRVDSPIERDGSDPAKEEAVSDDDLLLSFAPPGPAYIALKNNVSTIEMELSTQKWKPGTEEFVPHHVLAEYIQDTARANGILDVISFDSRVKHVEKRGDKWIVGIDQVAGDRTISSTKKFDSVVVAAGHYHACNVPDIPGLADWKKHFPTRVQHSKRYRRPDQFKDQNVLLIGAGVSSMDIARDLSNARAVFQSSRGGPYDLPESMLLENSARVDGVEKFELDDGAELSGDNSIKGTVTLRSGRKLCNLHHVIVCTGYHVSLPFMRQYHQDGVSAEHASEEAIVTNGQVTHNLHKDIWYIPDPSLAFIGVPYHVATFSLFEFQAVALSLVLSGRSPLPSKEEMREEYDERIREKGIGRNFHSLRGDGREALYVQELADYVNGQMSKRGESARMQAHSQSWLEAYERRAARVQAMRGQTRDSHINEEVWSRISGC</sequence>